<gene>
    <name evidence="1" type="ORF">AAA799D11_01758</name>
</gene>
<dbReference type="AlphaFoldDB" id="A0A087RLP4"/>
<reference evidence="1 2" key="1">
    <citation type="submission" date="2014-06" db="EMBL/GenBank/DDBJ databases">
        <authorList>
            <person name="Ngugi D.K."/>
            <person name="Blom J."/>
            <person name="Alam I."/>
            <person name="Rashid M."/>
            <person name="Baalawi W."/>
            <person name="Zhang G."/>
            <person name="Hikmawan T."/>
            <person name="Guan Y."/>
            <person name="Antunes A."/>
            <person name="Siam R."/>
            <person name="El-Dorry H."/>
            <person name="Bajic V."/>
            <person name="Stingl U."/>
        </authorList>
    </citation>
    <scope>NUCLEOTIDE SEQUENCE [LARGE SCALE GENOMIC DNA]</scope>
    <source>
        <strain evidence="1">SCGC AAA799-D11</strain>
    </source>
</reference>
<evidence type="ECO:0000313" key="2">
    <source>
        <dbReference type="Proteomes" id="UP000029386"/>
    </source>
</evidence>
<dbReference type="STRING" id="1502291.AAA799D11_01758"/>
<keyword evidence="2" id="KW-1185">Reference proteome</keyword>
<sequence>MVKTLRISDESHKEMLKIQGEIQAKSGEFTSMDDVIEHLVKTYKKKK</sequence>
<name>A0A087RLP4_9ARCH</name>
<accession>A0A087RLP4</accession>
<evidence type="ECO:0000313" key="1">
    <source>
        <dbReference type="EMBL" id="KFM14398.1"/>
    </source>
</evidence>
<proteinExistence type="predicted"/>
<dbReference type="Proteomes" id="UP000029386">
    <property type="component" value="Unassembled WGS sequence"/>
</dbReference>
<organism evidence="1 2">
    <name type="scientific">Marine Group I thaumarchaeote SCGC AAA799-D11</name>
    <dbReference type="NCBI Taxonomy" id="1502291"/>
    <lineage>
        <taxon>Archaea</taxon>
        <taxon>Nitrososphaerota</taxon>
        <taxon>Marine Group I</taxon>
    </lineage>
</organism>
<protein>
    <submittedName>
        <fullName evidence="1">Uncharacterized protein</fullName>
    </submittedName>
</protein>
<comment type="caution">
    <text evidence="1">The sequence shown here is derived from an EMBL/GenBank/DDBJ whole genome shotgun (WGS) entry which is preliminary data.</text>
</comment>
<dbReference type="EMBL" id="JOSY01000077">
    <property type="protein sequence ID" value="KFM14398.1"/>
    <property type="molecule type" value="Genomic_DNA"/>
</dbReference>